<organism evidence="1 2">
    <name type="scientific">Desulfonema magnum</name>
    <dbReference type="NCBI Taxonomy" id="45655"/>
    <lineage>
        <taxon>Bacteria</taxon>
        <taxon>Pseudomonadati</taxon>
        <taxon>Thermodesulfobacteriota</taxon>
        <taxon>Desulfobacteria</taxon>
        <taxon>Desulfobacterales</taxon>
        <taxon>Desulfococcaceae</taxon>
        <taxon>Desulfonema</taxon>
    </lineage>
</organism>
<dbReference type="KEGG" id="dmm:dnm_063040"/>
<dbReference type="Proteomes" id="UP000663722">
    <property type="component" value="Chromosome"/>
</dbReference>
<evidence type="ECO:0000313" key="2">
    <source>
        <dbReference type="Proteomes" id="UP000663722"/>
    </source>
</evidence>
<proteinExistence type="predicted"/>
<sequence>MNGPEYRYGEKYRRKIVIHVVVCEETWEKVNKNAETEVMTSRHAWISSEPLITTAMFTNAVIWEHVTDGVLKPAYLLKNVTGIIMNTVFLTTGMP</sequence>
<dbReference type="EMBL" id="CP061800">
    <property type="protein sequence ID" value="QTA90242.1"/>
    <property type="molecule type" value="Genomic_DNA"/>
</dbReference>
<evidence type="ECO:0000313" key="1">
    <source>
        <dbReference type="EMBL" id="QTA90242.1"/>
    </source>
</evidence>
<dbReference type="AlphaFoldDB" id="A0A975BRS4"/>
<keyword evidence="2" id="KW-1185">Reference proteome</keyword>
<reference evidence="1" key="1">
    <citation type="journal article" date="2021" name="Microb. Physiol.">
        <title>Proteogenomic Insights into the Physiology of Marine, Sulfate-Reducing, Filamentous Desulfonema limicola and Desulfonema magnum.</title>
        <authorList>
            <person name="Schnaars V."/>
            <person name="Wohlbrand L."/>
            <person name="Scheve S."/>
            <person name="Hinrichs C."/>
            <person name="Reinhardt R."/>
            <person name="Rabus R."/>
        </authorList>
    </citation>
    <scope>NUCLEOTIDE SEQUENCE</scope>
    <source>
        <strain evidence="1">4be13</strain>
    </source>
</reference>
<accession>A0A975BRS4</accession>
<name>A0A975BRS4_9BACT</name>
<protein>
    <submittedName>
        <fullName evidence="1">Uncharacterized protein</fullName>
    </submittedName>
</protein>
<gene>
    <name evidence="1" type="ORF">dnm_063040</name>
</gene>